<proteinExistence type="predicted"/>
<keyword evidence="2" id="KW-0472">Membrane</keyword>
<evidence type="ECO:0000313" key="3">
    <source>
        <dbReference type="EMBL" id="CAJ0568201.1"/>
    </source>
</evidence>
<feature type="region of interest" description="Disordered" evidence="1">
    <location>
        <begin position="97"/>
        <end position="121"/>
    </location>
</feature>
<dbReference type="Proteomes" id="UP001177023">
    <property type="component" value="Unassembled WGS sequence"/>
</dbReference>
<dbReference type="AlphaFoldDB" id="A0AA36CH03"/>
<feature type="non-terminal residue" evidence="3">
    <location>
        <position position="236"/>
    </location>
</feature>
<feature type="region of interest" description="Disordered" evidence="1">
    <location>
        <begin position="217"/>
        <end position="236"/>
    </location>
</feature>
<comment type="caution">
    <text evidence="3">The sequence shown here is derived from an EMBL/GenBank/DDBJ whole genome shotgun (WGS) entry which is preliminary data.</text>
</comment>
<feature type="transmembrane region" description="Helical" evidence="2">
    <location>
        <begin position="70"/>
        <end position="90"/>
    </location>
</feature>
<feature type="compositionally biased region" description="Polar residues" evidence="1">
    <location>
        <begin position="219"/>
        <end position="236"/>
    </location>
</feature>
<feature type="region of interest" description="Disordered" evidence="1">
    <location>
        <begin position="1"/>
        <end position="22"/>
    </location>
</feature>
<protein>
    <submittedName>
        <fullName evidence="3">Uncharacterized protein</fullName>
    </submittedName>
</protein>
<keyword evidence="2" id="KW-1133">Transmembrane helix</keyword>
<keyword evidence="2" id="KW-0812">Transmembrane</keyword>
<accession>A0AA36CH03</accession>
<name>A0AA36CH03_9BILA</name>
<evidence type="ECO:0000256" key="1">
    <source>
        <dbReference type="SAM" id="MobiDB-lite"/>
    </source>
</evidence>
<evidence type="ECO:0000256" key="2">
    <source>
        <dbReference type="SAM" id="Phobius"/>
    </source>
</evidence>
<dbReference type="EMBL" id="CATQJA010001680">
    <property type="protein sequence ID" value="CAJ0568201.1"/>
    <property type="molecule type" value="Genomic_DNA"/>
</dbReference>
<keyword evidence="4" id="KW-1185">Reference proteome</keyword>
<evidence type="ECO:0000313" key="4">
    <source>
        <dbReference type="Proteomes" id="UP001177023"/>
    </source>
</evidence>
<organism evidence="3 4">
    <name type="scientific">Mesorhabditis spiculigera</name>
    <dbReference type="NCBI Taxonomy" id="96644"/>
    <lineage>
        <taxon>Eukaryota</taxon>
        <taxon>Metazoa</taxon>
        <taxon>Ecdysozoa</taxon>
        <taxon>Nematoda</taxon>
        <taxon>Chromadorea</taxon>
        <taxon>Rhabditida</taxon>
        <taxon>Rhabditina</taxon>
        <taxon>Rhabditomorpha</taxon>
        <taxon>Rhabditoidea</taxon>
        <taxon>Rhabditidae</taxon>
        <taxon>Mesorhabditinae</taxon>
        <taxon>Mesorhabditis</taxon>
    </lineage>
</organism>
<reference evidence="3" key="1">
    <citation type="submission" date="2023-06" db="EMBL/GenBank/DDBJ databases">
        <authorList>
            <person name="Delattre M."/>
        </authorList>
    </citation>
    <scope>NUCLEOTIDE SEQUENCE</scope>
    <source>
        <strain evidence="3">AF72</strain>
    </source>
</reference>
<gene>
    <name evidence="3" type="ORF">MSPICULIGERA_LOCUS6727</name>
</gene>
<sequence length="236" mass="26022">MATEQQPKEEPEPHLPKEEQEPAFKMVLDPPAYLHRLWNPNGVDAEVILKNTTDARQIFKVKLVGYTRNSLVLFSLLIGLPMVVITLWLLTASTTGPAEPGRLGRAARRKESQGLCGTSKLKKDEGEGELVHDDAAVCRLSPRKGRHTHQGIDQLCRECIPTVRKAILSGDDGRHGWRCETLAAYQENIGEDENYKVMLVAICPKCMLAQLGHDISAGQEGNTSRVNADTSGSDTE</sequence>